<comment type="caution">
    <text evidence="1">The sequence shown here is derived from an EMBL/GenBank/DDBJ whole genome shotgun (WGS) entry which is preliminary data.</text>
</comment>
<dbReference type="Proteomes" id="UP001595829">
    <property type="component" value="Unassembled WGS sequence"/>
</dbReference>
<accession>A0ABV9XMH6</accession>
<reference evidence="2" key="1">
    <citation type="journal article" date="2019" name="Int. J. Syst. Evol. Microbiol.">
        <title>The Global Catalogue of Microorganisms (GCM) 10K type strain sequencing project: providing services to taxonomists for standard genome sequencing and annotation.</title>
        <authorList>
            <consortium name="The Broad Institute Genomics Platform"/>
            <consortium name="The Broad Institute Genome Sequencing Center for Infectious Disease"/>
            <person name="Wu L."/>
            <person name="Ma J."/>
        </authorList>
    </citation>
    <scope>NUCLEOTIDE SEQUENCE [LARGE SCALE GENOMIC DNA]</scope>
    <source>
        <strain evidence="2">CGMCC 4.1648</strain>
    </source>
</reference>
<gene>
    <name evidence="1" type="ORF">ACFPM3_29190</name>
</gene>
<evidence type="ECO:0000313" key="2">
    <source>
        <dbReference type="Proteomes" id="UP001595829"/>
    </source>
</evidence>
<keyword evidence="2" id="KW-1185">Reference proteome</keyword>
<dbReference type="RefSeq" id="WP_345689807.1">
    <property type="nucleotide sequence ID" value="NZ_BAABIT010000001.1"/>
</dbReference>
<proteinExistence type="predicted"/>
<evidence type="ECO:0000313" key="1">
    <source>
        <dbReference type="EMBL" id="MFC5026214.1"/>
    </source>
</evidence>
<name>A0ABV9XMH6_9ACTN</name>
<protein>
    <submittedName>
        <fullName evidence="1">Uncharacterized protein</fullName>
    </submittedName>
</protein>
<sequence>MDGALADGDVDIAVGDDSGEALGDAAQFYGGGAGRVDDALSLARKERRSRRKGWGTVRLEVIAPESVLRALYARSDPECQKPMART</sequence>
<dbReference type="EMBL" id="JBHSJD010000024">
    <property type="protein sequence ID" value="MFC5026214.1"/>
    <property type="molecule type" value="Genomic_DNA"/>
</dbReference>
<organism evidence="1 2">
    <name type="scientific">Streptomyces coeruleoprunus</name>
    <dbReference type="NCBI Taxonomy" id="285563"/>
    <lineage>
        <taxon>Bacteria</taxon>
        <taxon>Bacillati</taxon>
        <taxon>Actinomycetota</taxon>
        <taxon>Actinomycetes</taxon>
        <taxon>Kitasatosporales</taxon>
        <taxon>Streptomycetaceae</taxon>
        <taxon>Streptomyces</taxon>
    </lineage>
</organism>